<feature type="region of interest" description="Disordered" evidence="1">
    <location>
        <begin position="144"/>
        <end position="171"/>
    </location>
</feature>
<dbReference type="PANTHER" id="PTHR47041">
    <property type="entry name" value="SEC14 CYTOSOLIC FACTOR FAMILY PROTEIN / PHOSPHOGLYCERIDE TRANSFER FAMILY PROTEIN"/>
    <property type="match status" value="1"/>
</dbReference>
<evidence type="ECO:0000313" key="5">
    <source>
        <dbReference type="Proteomes" id="UP001159364"/>
    </source>
</evidence>
<comment type="caution">
    <text evidence="4">The sequence shown here is derived from an EMBL/GenBank/DDBJ whole genome shotgun (WGS) entry which is preliminary data.</text>
</comment>
<organism evidence="4 5">
    <name type="scientific">Erythroxylum novogranatense</name>
    <dbReference type="NCBI Taxonomy" id="1862640"/>
    <lineage>
        <taxon>Eukaryota</taxon>
        <taxon>Viridiplantae</taxon>
        <taxon>Streptophyta</taxon>
        <taxon>Embryophyta</taxon>
        <taxon>Tracheophyta</taxon>
        <taxon>Spermatophyta</taxon>
        <taxon>Magnoliopsida</taxon>
        <taxon>eudicotyledons</taxon>
        <taxon>Gunneridae</taxon>
        <taxon>Pentapetalae</taxon>
        <taxon>rosids</taxon>
        <taxon>fabids</taxon>
        <taxon>Malpighiales</taxon>
        <taxon>Erythroxylaceae</taxon>
        <taxon>Erythroxylum</taxon>
    </lineage>
</organism>
<evidence type="ECO:0000313" key="4">
    <source>
        <dbReference type="EMBL" id="KAJ8750608.1"/>
    </source>
</evidence>
<dbReference type="PROSITE" id="PS50191">
    <property type="entry name" value="CRAL_TRIO"/>
    <property type="match status" value="1"/>
</dbReference>
<dbReference type="EMBL" id="JAIWQS010000011">
    <property type="protein sequence ID" value="KAJ8750608.1"/>
    <property type="molecule type" value="Genomic_DNA"/>
</dbReference>
<dbReference type="AlphaFoldDB" id="A0AAV8SEY8"/>
<dbReference type="InterPro" id="IPR001251">
    <property type="entry name" value="CRAL-TRIO_dom"/>
</dbReference>
<dbReference type="Proteomes" id="UP001159364">
    <property type="component" value="Linkage Group LG11"/>
</dbReference>
<sequence length="482" mass="54752">MDESLITSGSTRNSKHTAIVNSKKFYRRNLLATGPEGFPQSAYKRITSLSHGINSGGAFGNAALFLLKVAALETVRRVSKSKCPLVWRGIQVLQLLCYPPLKWIQKWVPFKGFIEGVQMFSRPLLVLSIATAFSNEHNFNTETSDLASDSSAHSETHSHSPSVPSTNDERSDEVPRCVASENWLVQLHKELENQGILLPERIDDDELSRFFTAANGDFSYLLSSIKKTIRWRETYRILSEQELKMWTSMVFWHGFDLENRPCLIIRLGQACLDLSSDARPRFAQAVISQVEHGILHLVDKENPQIMVLVDCDGITPLRIPMQMMRSCCTLLQENFPNRLGHLLVIRLPPIVRVIAQTFIQVLKPVTRKKLRIEGSVYHRVLSEYLQQLPSYLGGNCACKICSTTSIHATRHADFREDTMEIDYEHLSDGGDDLSLPNPNYQTDIVMDNEWDQLLRTAVISILMVWIFIALIASFYDPESRPF</sequence>
<proteinExistence type="predicted"/>
<evidence type="ECO:0000256" key="2">
    <source>
        <dbReference type="SAM" id="Phobius"/>
    </source>
</evidence>
<feature type="transmembrane region" description="Helical" evidence="2">
    <location>
        <begin position="453"/>
        <end position="475"/>
    </location>
</feature>
<keyword evidence="5" id="KW-1185">Reference proteome</keyword>
<feature type="domain" description="CRAL-TRIO" evidence="3">
    <location>
        <begin position="240"/>
        <end position="400"/>
    </location>
</feature>
<reference evidence="4 5" key="1">
    <citation type="submission" date="2021-09" db="EMBL/GenBank/DDBJ databases">
        <title>Genomic insights and catalytic innovation underlie evolution of tropane alkaloids biosynthesis.</title>
        <authorList>
            <person name="Wang Y.-J."/>
            <person name="Tian T."/>
            <person name="Huang J.-P."/>
            <person name="Huang S.-X."/>
        </authorList>
    </citation>
    <scope>NUCLEOTIDE SEQUENCE [LARGE SCALE GENOMIC DNA]</scope>
    <source>
        <strain evidence="4">KIB-2018</strain>
        <tissue evidence="4">Leaf</tissue>
    </source>
</reference>
<dbReference type="PANTHER" id="PTHR47041:SF2">
    <property type="entry name" value="SEC14 CYTOSOLIC FACTOR FAMILY PROTEIN _ PHOSPHOGLYCERIDE TRANSFER FAMILY PROTEIN"/>
    <property type="match status" value="1"/>
</dbReference>
<dbReference type="Pfam" id="PF00650">
    <property type="entry name" value="CRAL_TRIO"/>
    <property type="match status" value="1"/>
</dbReference>
<dbReference type="Gene3D" id="3.40.525.10">
    <property type="entry name" value="CRAL-TRIO lipid binding domain"/>
    <property type="match status" value="1"/>
</dbReference>
<dbReference type="CDD" id="cd00170">
    <property type="entry name" value="SEC14"/>
    <property type="match status" value="1"/>
</dbReference>
<accession>A0AAV8SEY8</accession>
<keyword evidence="2" id="KW-0472">Membrane</keyword>
<evidence type="ECO:0000259" key="3">
    <source>
        <dbReference type="PROSITE" id="PS50191"/>
    </source>
</evidence>
<protein>
    <recommendedName>
        <fullName evidence="3">CRAL-TRIO domain-containing protein</fullName>
    </recommendedName>
</protein>
<keyword evidence="2" id="KW-0812">Transmembrane</keyword>
<evidence type="ECO:0000256" key="1">
    <source>
        <dbReference type="SAM" id="MobiDB-lite"/>
    </source>
</evidence>
<gene>
    <name evidence="4" type="ORF">K2173_015782</name>
</gene>
<dbReference type="InterPro" id="IPR036865">
    <property type="entry name" value="CRAL-TRIO_dom_sf"/>
</dbReference>
<dbReference type="SUPFAM" id="SSF52087">
    <property type="entry name" value="CRAL/TRIO domain"/>
    <property type="match status" value="1"/>
</dbReference>
<name>A0AAV8SEY8_9ROSI</name>
<dbReference type="SMART" id="SM00516">
    <property type="entry name" value="SEC14"/>
    <property type="match status" value="1"/>
</dbReference>
<keyword evidence="2" id="KW-1133">Transmembrane helix</keyword>